<comment type="caution">
    <text evidence="2">The sequence shown here is derived from an EMBL/GenBank/DDBJ whole genome shotgun (WGS) entry which is preliminary data.</text>
</comment>
<feature type="domain" description="DUF4007" evidence="1">
    <location>
        <begin position="5"/>
        <end position="289"/>
    </location>
</feature>
<dbReference type="Pfam" id="PF13182">
    <property type="entry name" value="DUF4007"/>
    <property type="match status" value="1"/>
</dbReference>
<protein>
    <submittedName>
        <fullName evidence="2">Uncharacterized protein DUF4007</fullName>
    </submittedName>
</protein>
<organism evidence="2 3">
    <name type="scientific">Ruminiclostridium sufflavum DSM 19573</name>
    <dbReference type="NCBI Taxonomy" id="1121337"/>
    <lineage>
        <taxon>Bacteria</taxon>
        <taxon>Bacillati</taxon>
        <taxon>Bacillota</taxon>
        <taxon>Clostridia</taxon>
        <taxon>Eubacteriales</taxon>
        <taxon>Oscillospiraceae</taxon>
        <taxon>Ruminiclostridium</taxon>
    </lineage>
</organism>
<proteinExistence type="predicted"/>
<evidence type="ECO:0000313" key="2">
    <source>
        <dbReference type="EMBL" id="PYG86607.1"/>
    </source>
</evidence>
<dbReference type="OrthoDB" id="747541at2"/>
<evidence type="ECO:0000313" key="3">
    <source>
        <dbReference type="Proteomes" id="UP000248132"/>
    </source>
</evidence>
<sequence length="294" mass="34467">MVVNKHGSFYMRSGWGTKIIQAVNENDMIFTPSNEQMAIDNIGLGRIMIKALRYWSVAMGLTIENKLPEGIQQEPTDLFHILNANDKYFQKNGSLLLLHRNLALNKDEATAWYWLFNEWNSPEIDKEIFSDAFHSYLAVNGMTIKKDAVDKEYNCLRNTYISEKTFDLKSIMDEDTYPFLAPLRILFVNEKKKIEKAQLTKSNVPVELLIYSIAMDNANVEHAGMQISIDKLMEEKEQIGRYYNMRYSKLIEALLEAENKKYINLNNNFGNRFIELVDMDYSKLLEKYYWDKER</sequence>
<keyword evidence="3" id="KW-1185">Reference proteome</keyword>
<dbReference type="Proteomes" id="UP000248132">
    <property type="component" value="Unassembled WGS sequence"/>
</dbReference>
<dbReference type="AlphaFoldDB" id="A0A318XUR0"/>
<dbReference type="InterPro" id="IPR025248">
    <property type="entry name" value="DUF4007"/>
</dbReference>
<accession>A0A318XUR0</accession>
<name>A0A318XUR0_9FIRM</name>
<evidence type="ECO:0000259" key="1">
    <source>
        <dbReference type="Pfam" id="PF13182"/>
    </source>
</evidence>
<gene>
    <name evidence="2" type="ORF">LY28_02948</name>
</gene>
<dbReference type="EMBL" id="QKMR01000019">
    <property type="protein sequence ID" value="PYG86607.1"/>
    <property type="molecule type" value="Genomic_DNA"/>
</dbReference>
<reference evidence="2 3" key="1">
    <citation type="submission" date="2018-06" db="EMBL/GenBank/DDBJ databases">
        <title>Genomic Encyclopedia of Type Strains, Phase I: the one thousand microbial genomes (KMG-I) project.</title>
        <authorList>
            <person name="Kyrpides N."/>
        </authorList>
    </citation>
    <scope>NUCLEOTIDE SEQUENCE [LARGE SCALE GENOMIC DNA]</scope>
    <source>
        <strain evidence="2 3">DSM 19573</strain>
    </source>
</reference>